<dbReference type="CDD" id="cd00637">
    <property type="entry name" value="7tm_classA_rhodopsin-like"/>
    <property type="match status" value="1"/>
</dbReference>
<dbReference type="Pfam" id="PF00001">
    <property type="entry name" value="7tm_1"/>
    <property type="match status" value="1"/>
</dbReference>
<feature type="transmembrane region" description="Helical" evidence="10">
    <location>
        <begin position="38"/>
        <end position="62"/>
    </location>
</feature>
<keyword evidence="5 10" id="KW-0472">Membrane</keyword>
<name>A0A210PXV4_MIZYE</name>
<feature type="compositionally biased region" description="Polar residues" evidence="9">
    <location>
        <begin position="288"/>
        <end position="317"/>
    </location>
</feature>
<dbReference type="GO" id="GO:0004930">
    <property type="term" value="F:G protein-coupled receptor activity"/>
    <property type="evidence" value="ECO:0007669"/>
    <property type="project" value="UniProtKB-KW"/>
</dbReference>
<keyword evidence="3 10" id="KW-1133">Transmembrane helix</keyword>
<dbReference type="PRINTS" id="PR00237">
    <property type="entry name" value="GPCRRHODOPSN"/>
</dbReference>
<evidence type="ECO:0000313" key="12">
    <source>
        <dbReference type="EMBL" id="OWF41311.1"/>
    </source>
</evidence>
<accession>A0A210PXV4</accession>
<dbReference type="PROSITE" id="PS50262">
    <property type="entry name" value="G_PROTEIN_RECEP_F1_2"/>
    <property type="match status" value="1"/>
</dbReference>
<evidence type="ECO:0000256" key="4">
    <source>
        <dbReference type="ARBA" id="ARBA00023040"/>
    </source>
</evidence>
<feature type="transmembrane region" description="Helical" evidence="10">
    <location>
        <begin position="203"/>
        <end position="227"/>
    </location>
</feature>
<evidence type="ECO:0000256" key="5">
    <source>
        <dbReference type="ARBA" id="ARBA00023136"/>
    </source>
</evidence>
<dbReference type="InterPro" id="IPR000276">
    <property type="entry name" value="GPCR_Rhodpsn"/>
</dbReference>
<dbReference type="PROSITE" id="PS00237">
    <property type="entry name" value="G_PROTEIN_RECEP_F1_1"/>
    <property type="match status" value="1"/>
</dbReference>
<dbReference type="GO" id="GO:0016020">
    <property type="term" value="C:membrane"/>
    <property type="evidence" value="ECO:0007669"/>
    <property type="project" value="UniProtKB-SubCell"/>
</dbReference>
<evidence type="ECO:0000256" key="3">
    <source>
        <dbReference type="ARBA" id="ARBA00022989"/>
    </source>
</evidence>
<dbReference type="OrthoDB" id="5969463at2759"/>
<feature type="transmembrane region" description="Helical" evidence="10">
    <location>
        <begin position="74"/>
        <end position="94"/>
    </location>
</feature>
<reference evidence="12 13" key="1">
    <citation type="journal article" date="2017" name="Nat. Ecol. Evol.">
        <title>Scallop genome provides insights into evolution of bilaterian karyotype and development.</title>
        <authorList>
            <person name="Wang S."/>
            <person name="Zhang J."/>
            <person name="Jiao W."/>
            <person name="Li J."/>
            <person name="Xun X."/>
            <person name="Sun Y."/>
            <person name="Guo X."/>
            <person name="Huan P."/>
            <person name="Dong B."/>
            <person name="Zhang L."/>
            <person name="Hu X."/>
            <person name="Sun X."/>
            <person name="Wang J."/>
            <person name="Zhao C."/>
            <person name="Wang Y."/>
            <person name="Wang D."/>
            <person name="Huang X."/>
            <person name="Wang R."/>
            <person name="Lv J."/>
            <person name="Li Y."/>
            <person name="Zhang Z."/>
            <person name="Liu B."/>
            <person name="Lu W."/>
            <person name="Hui Y."/>
            <person name="Liang J."/>
            <person name="Zhou Z."/>
            <person name="Hou R."/>
            <person name="Li X."/>
            <person name="Liu Y."/>
            <person name="Li H."/>
            <person name="Ning X."/>
            <person name="Lin Y."/>
            <person name="Zhao L."/>
            <person name="Xing Q."/>
            <person name="Dou J."/>
            <person name="Li Y."/>
            <person name="Mao J."/>
            <person name="Guo H."/>
            <person name="Dou H."/>
            <person name="Li T."/>
            <person name="Mu C."/>
            <person name="Jiang W."/>
            <person name="Fu Q."/>
            <person name="Fu X."/>
            <person name="Miao Y."/>
            <person name="Liu J."/>
            <person name="Yu Q."/>
            <person name="Li R."/>
            <person name="Liao H."/>
            <person name="Li X."/>
            <person name="Kong Y."/>
            <person name="Jiang Z."/>
            <person name="Chourrout D."/>
            <person name="Li R."/>
            <person name="Bao Z."/>
        </authorList>
    </citation>
    <scope>NUCLEOTIDE SEQUENCE [LARGE SCALE GENOMIC DNA]</scope>
    <source>
        <strain evidence="12 13">PY_sf001</strain>
    </source>
</reference>
<dbReference type="Proteomes" id="UP000242188">
    <property type="component" value="Unassembled WGS sequence"/>
</dbReference>
<feature type="transmembrane region" description="Helical" evidence="10">
    <location>
        <begin position="336"/>
        <end position="355"/>
    </location>
</feature>
<feature type="transmembrane region" description="Helical" evidence="10">
    <location>
        <begin position="375"/>
        <end position="398"/>
    </location>
</feature>
<feature type="region of interest" description="Disordered" evidence="9">
    <location>
        <begin position="288"/>
        <end position="327"/>
    </location>
</feature>
<protein>
    <submittedName>
        <fullName evidence="12">Orexin receptor type 2</fullName>
    </submittedName>
</protein>
<comment type="similarity">
    <text evidence="8">Belongs to the G-protein coupled receptor 1 family.</text>
</comment>
<dbReference type="AlphaFoldDB" id="A0A210PXV4"/>
<keyword evidence="2 8" id="KW-0812">Transmembrane</keyword>
<keyword evidence="4 8" id="KW-0297">G-protein coupled receptor</keyword>
<sequence>MADNTNISTNITGGTGNVTDGQSFTIEELNDMYIKQKIGGIVFVTLLMIIGVIGNAHVLYLFAFKFPKTNHRIYILSLAVLDMITCSVGMPFVIVDLQNTLTFESAILCKLLRFVNYFNSGGSAFTLVVIAVDRYKKICNPLGKQMNERMAKIACCIALSISLMIAWPAPVLYGKSTVDTSVDGITGVACFTEDRFKKTKYQLYFNSVLILVVFGSFVTLIVLYALIGRRILKQSKKRTKMLNPTVSGTTAVVEPTSSSNSGSGTDNSNDTLSTDAVICTSRSTSTDEISKTDTLQMTATQQHNETAKKTPSGNKSRSNIDAKKNAHAKKTKRTTLMLFIITLVFIISFAPHLALKITVFLNKKFLASRTFAELFLYHTFVWSFFINNMANPIIYGFCDPRFRREIRNMYGHLLRKQYKASVV</sequence>
<comment type="caution">
    <text evidence="12">The sequence shown here is derived from an EMBL/GenBank/DDBJ whole genome shotgun (WGS) entry which is preliminary data.</text>
</comment>
<evidence type="ECO:0000256" key="9">
    <source>
        <dbReference type="SAM" id="MobiDB-lite"/>
    </source>
</evidence>
<proteinExistence type="inferred from homology"/>
<feature type="transmembrane region" description="Helical" evidence="10">
    <location>
        <begin position="153"/>
        <end position="173"/>
    </location>
</feature>
<keyword evidence="13" id="KW-1185">Reference proteome</keyword>
<dbReference type="PANTHER" id="PTHR24238:SF47">
    <property type="entry name" value="ECDYSTEROIDS_DOPAMINE RECEPTOR-RELATED"/>
    <property type="match status" value="1"/>
</dbReference>
<feature type="transmembrane region" description="Helical" evidence="10">
    <location>
        <begin position="114"/>
        <end position="132"/>
    </location>
</feature>
<dbReference type="InterPro" id="IPR017452">
    <property type="entry name" value="GPCR_Rhodpsn_7TM"/>
</dbReference>
<evidence type="ECO:0000256" key="2">
    <source>
        <dbReference type="ARBA" id="ARBA00022692"/>
    </source>
</evidence>
<organism evidence="12 13">
    <name type="scientific">Mizuhopecten yessoensis</name>
    <name type="common">Japanese scallop</name>
    <name type="synonym">Patinopecten yessoensis</name>
    <dbReference type="NCBI Taxonomy" id="6573"/>
    <lineage>
        <taxon>Eukaryota</taxon>
        <taxon>Metazoa</taxon>
        <taxon>Spiralia</taxon>
        <taxon>Lophotrochozoa</taxon>
        <taxon>Mollusca</taxon>
        <taxon>Bivalvia</taxon>
        <taxon>Autobranchia</taxon>
        <taxon>Pteriomorphia</taxon>
        <taxon>Pectinida</taxon>
        <taxon>Pectinoidea</taxon>
        <taxon>Pectinidae</taxon>
        <taxon>Mizuhopecten</taxon>
    </lineage>
</organism>
<dbReference type="SUPFAM" id="SSF81321">
    <property type="entry name" value="Family A G protein-coupled receptor-like"/>
    <property type="match status" value="1"/>
</dbReference>
<feature type="domain" description="G-protein coupled receptors family 1 profile" evidence="11">
    <location>
        <begin position="54"/>
        <end position="395"/>
    </location>
</feature>
<evidence type="ECO:0000259" key="11">
    <source>
        <dbReference type="PROSITE" id="PS50262"/>
    </source>
</evidence>
<keyword evidence="6 8" id="KW-0675">Receptor</keyword>
<evidence type="ECO:0000256" key="6">
    <source>
        <dbReference type="ARBA" id="ARBA00023170"/>
    </source>
</evidence>
<comment type="subcellular location">
    <subcellularLocation>
        <location evidence="1">Membrane</location>
        <topology evidence="1">Multi-pass membrane protein</topology>
    </subcellularLocation>
</comment>
<gene>
    <name evidence="12" type="ORF">KP79_PYT13148</name>
</gene>
<evidence type="ECO:0000256" key="7">
    <source>
        <dbReference type="ARBA" id="ARBA00023224"/>
    </source>
</evidence>
<evidence type="ECO:0000313" key="13">
    <source>
        <dbReference type="Proteomes" id="UP000242188"/>
    </source>
</evidence>
<evidence type="ECO:0000256" key="8">
    <source>
        <dbReference type="RuleBase" id="RU000688"/>
    </source>
</evidence>
<evidence type="ECO:0000256" key="10">
    <source>
        <dbReference type="SAM" id="Phobius"/>
    </source>
</evidence>
<dbReference type="Gene3D" id="1.20.1070.10">
    <property type="entry name" value="Rhodopsin 7-helix transmembrane proteins"/>
    <property type="match status" value="1"/>
</dbReference>
<dbReference type="EMBL" id="NEDP02005411">
    <property type="protein sequence ID" value="OWF41311.1"/>
    <property type="molecule type" value="Genomic_DNA"/>
</dbReference>
<dbReference type="PANTHER" id="PTHR24238">
    <property type="entry name" value="G-PROTEIN COUPLED RECEPTOR"/>
    <property type="match status" value="1"/>
</dbReference>
<feature type="region of interest" description="Disordered" evidence="9">
    <location>
        <begin position="243"/>
        <end position="272"/>
    </location>
</feature>
<keyword evidence="7 8" id="KW-0807">Transducer</keyword>
<evidence type="ECO:0000256" key="1">
    <source>
        <dbReference type="ARBA" id="ARBA00004141"/>
    </source>
</evidence>
<feature type="compositionally biased region" description="Low complexity" evidence="9">
    <location>
        <begin position="256"/>
        <end position="271"/>
    </location>
</feature>
<dbReference type="STRING" id="6573.A0A210PXV4"/>